<comment type="caution">
    <text evidence="6">The sequence shown here is derived from an EMBL/GenBank/DDBJ whole genome shotgun (WGS) entry which is preliminary data.</text>
</comment>
<evidence type="ECO:0000256" key="3">
    <source>
        <dbReference type="ARBA" id="ARBA00022989"/>
    </source>
</evidence>
<feature type="transmembrane region" description="Helical" evidence="5">
    <location>
        <begin position="76"/>
        <end position="96"/>
    </location>
</feature>
<evidence type="ECO:0000256" key="2">
    <source>
        <dbReference type="ARBA" id="ARBA00022692"/>
    </source>
</evidence>
<keyword evidence="2 5" id="KW-0812">Transmembrane</keyword>
<reference evidence="6 7" key="1">
    <citation type="submission" date="2016-11" db="EMBL/GenBank/DDBJ databases">
        <title>Study of marine rhodopsin-containing bacteria.</title>
        <authorList>
            <person name="Yoshizawa S."/>
            <person name="Kumagai Y."/>
            <person name="Kogure K."/>
        </authorList>
    </citation>
    <scope>NUCLEOTIDE SEQUENCE [LARGE SCALE GENOMIC DNA]</scope>
    <source>
        <strain evidence="6 7">SAORIC-28</strain>
    </source>
</reference>
<accession>A0A271IWB7</accession>
<name>A0A271IWB7_9BACT</name>
<feature type="transmembrane region" description="Helical" evidence="5">
    <location>
        <begin position="102"/>
        <end position="119"/>
    </location>
</feature>
<sequence length="254" mass="25207">MSQTVLLVLVALIGGIAITLLGPGGIFVTVALHALGYSAATVAGTASAAFVGTGIVGSAAYWRSGELAAPGVRRDALVLTAASVLGALGGSALNAVLDRQSFGVALGVFVGATGLLVFARQRGLLKPATALDAGSRRAQWLMLGLGVAVGVPGGALGVGGPVLAVPLLVLCGVPMLTAVAMAQVQSVAIAGFATLGYVVRGTVDWPLALLIGVPLVIGTVIGWRLAQKTPTERLTTLLATVLLVIGVYLVATAV</sequence>
<dbReference type="EMBL" id="MQWD01000001">
    <property type="protein sequence ID" value="PAP75531.1"/>
    <property type="molecule type" value="Genomic_DNA"/>
</dbReference>
<evidence type="ECO:0000256" key="1">
    <source>
        <dbReference type="ARBA" id="ARBA00004141"/>
    </source>
</evidence>
<proteinExistence type="inferred from homology"/>
<keyword evidence="4 5" id="KW-0472">Membrane</keyword>
<feature type="transmembrane region" description="Helical" evidence="5">
    <location>
        <begin position="175"/>
        <end position="198"/>
    </location>
</feature>
<organism evidence="6 7">
    <name type="scientific">Rubrivirga marina</name>
    <dbReference type="NCBI Taxonomy" id="1196024"/>
    <lineage>
        <taxon>Bacteria</taxon>
        <taxon>Pseudomonadati</taxon>
        <taxon>Rhodothermota</taxon>
        <taxon>Rhodothermia</taxon>
        <taxon>Rhodothermales</taxon>
        <taxon>Rubricoccaceae</taxon>
        <taxon>Rubrivirga</taxon>
    </lineage>
</organism>
<feature type="transmembrane region" description="Helical" evidence="5">
    <location>
        <begin position="235"/>
        <end position="253"/>
    </location>
</feature>
<dbReference type="InterPro" id="IPR051598">
    <property type="entry name" value="TSUP/Inactive_protease-like"/>
</dbReference>
<dbReference type="Pfam" id="PF01925">
    <property type="entry name" value="TauE"/>
    <property type="match status" value="1"/>
</dbReference>
<gene>
    <name evidence="6" type="ORF">BSZ37_03275</name>
</gene>
<dbReference type="AlphaFoldDB" id="A0A271IWB7"/>
<dbReference type="GO" id="GO:0005886">
    <property type="term" value="C:plasma membrane"/>
    <property type="evidence" value="ECO:0007669"/>
    <property type="project" value="UniProtKB-SubCell"/>
</dbReference>
<feature type="transmembrane region" description="Helical" evidence="5">
    <location>
        <begin position="205"/>
        <end position="223"/>
    </location>
</feature>
<comment type="subcellular location">
    <subcellularLocation>
        <location evidence="5">Cell membrane</location>
        <topology evidence="5">Multi-pass membrane protein</topology>
    </subcellularLocation>
    <subcellularLocation>
        <location evidence="1">Membrane</location>
        <topology evidence="1">Multi-pass membrane protein</topology>
    </subcellularLocation>
</comment>
<dbReference type="RefSeq" id="WP_218830382.1">
    <property type="nucleotide sequence ID" value="NZ_MQWD01000001.1"/>
</dbReference>
<keyword evidence="5" id="KW-1003">Cell membrane</keyword>
<feature type="transmembrane region" description="Helical" evidence="5">
    <location>
        <begin position="7"/>
        <end position="35"/>
    </location>
</feature>
<dbReference type="PANTHER" id="PTHR43701:SF2">
    <property type="entry name" value="MEMBRANE TRANSPORTER PROTEIN YJNA-RELATED"/>
    <property type="match status" value="1"/>
</dbReference>
<keyword evidence="3 5" id="KW-1133">Transmembrane helix</keyword>
<evidence type="ECO:0000256" key="4">
    <source>
        <dbReference type="ARBA" id="ARBA00023136"/>
    </source>
</evidence>
<dbReference type="Proteomes" id="UP000216339">
    <property type="component" value="Unassembled WGS sequence"/>
</dbReference>
<feature type="transmembrane region" description="Helical" evidence="5">
    <location>
        <begin position="41"/>
        <end position="64"/>
    </location>
</feature>
<comment type="similarity">
    <text evidence="5">Belongs to the 4-toluene sulfonate uptake permease (TSUP) (TC 2.A.102) family.</text>
</comment>
<evidence type="ECO:0000313" key="7">
    <source>
        <dbReference type="Proteomes" id="UP000216339"/>
    </source>
</evidence>
<dbReference type="InterPro" id="IPR002781">
    <property type="entry name" value="TM_pro_TauE-like"/>
</dbReference>
<keyword evidence="7" id="KW-1185">Reference proteome</keyword>
<feature type="transmembrane region" description="Helical" evidence="5">
    <location>
        <begin position="140"/>
        <end position="169"/>
    </location>
</feature>
<dbReference type="PANTHER" id="PTHR43701">
    <property type="entry name" value="MEMBRANE TRANSPORTER PROTEIN MJ0441-RELATED"/>
    <property type="match status" value="1"/>
</dbReference>
<evidence type="ECO:0000256" key="5">
    <source>
        <dbReference type="RuleBase" id="RU363041"/>
    </source>
</evidence>
<protein>
    <recommendedName>
        <fullName evidence="5">Probable membrane transporter protein</fullName>
    </recommendedName>
</protein>
<evidence type="ECO:0000313" key="6">
    <source>
        <dbReference type="EMBL" id="PAP75531.1"/>
    </source>
</evidence>